<evidence type="ECO:0000256" key="11">
    <source>
        <dbReference type="SAM" id="MobiDB-lite"/>
    </source>
</evidence>
<reference evidence="12 13" key="1">
    <citation type="journal article" date="2015" name="Nat. Commun.">
        <title>Outbred genome sequencing and CRISPR/Cas9 gene editing in butterflies.</title>
        <authorList>
            <person name="Li X."/>
            <person name="Fan D."/>
            <person name="Zhang W."/>
            <person name="Liu G."/>
            <person name="Zhang L."/>
            <person name="Zhao L."/>
            <person name="Fang X."/>
            <person name="Chen L."/>
            <person name="Dong Y."/>
            <person name="Chen Y."/>
            <person name="Ding Y."/>
            <person name="Zhao R."/>
            <person name="Feng M."/>
            <person name="Zhu Y."/>
            <person name="Feng Y."/>
            <person name="Jiang X."/>
            <person name="Zhu D."/>
            <person name="Xiang H."/>
            <person name="Feng X."/>
            <person name="Li S."/>
            <person name="Wang J."/>
            <person name="Zhang G."/>
            <person name="Kronforst M.R."/>
            <person name="Wang W."/>
        </authorList>
    </citation>
    <scope>NUCLEOTIDE SEQUENCE [LARGE SCALE GENOMIC DNA]</scope>
    <source>
        <strain evidence="12">Ya'a_city_454_Pm</strain>
        <tissue evidence="12">Whole body</tissue>
    </source>
</reference>
<dbReference type="Pfam" id="PF06229">
    <property type="entry name" value="FRG1"/>
    <property type="match status" value="1"/>
</dbReference>
<dbReference type="GO" id="GO:0007517">
    <property type="term" value="P:muscle organ development"/>
    <property type="evidence" value="ECO:0007669"/>
    <property type="project" value="UniProtKB-KW"/>
</dbReference>
<dbReference type="InterPro" id="IPR010414">
    <property type="entry name" value="FRG1"/>
</dbReference>
<evidence type="ECO:0000256" key="7">
    <source>
        <dbReference type="ARBA" id="ARBA00022541"/>
    </source>
</evidence>
<keyword evidence="5" id="KW-0963">Cytoplasm</keyword>
<evidence type="ECO:0000256" key="3">
    <source>
        <dbReference type="ARBA" id="ARBA00004604"/>
    </source>
</evidence>
<comment type="subcellular location">
    <subcellularLocation>
        <location evidence="2">Cytoplasm</location>
    </subcellularLocation>
    <subcellularLocation>
        <location evidence="1">Nucleus</location>
        <location evidence="1">Cajal body</location>
    </subcellularLocation>
    <subcellularLocation>
        <location evidence="3">Nucleus</location>
        <location evidence="3">Nucleolus</location>
    </subcellularLocation>
</comment>
<proteinExistence type="inferred from homology"/>
<evidence type="ECO:0000313" key="12">
    <source>
        <dbReference type="EMBL" id="KPJ16030.1"/>
    </source>
</evidence>
<dbReference type="AlphaFoldDB" id="A0A194RFF3"/>
<evidence type="ECO:0000256" key="9">
    <source>
        <dbReference type="ARBA" id="ARBA00023242"/>
    </source>
</evidence>
<keyword evidence="7" id="KW-0517">Myogenesis</keyword>
<evidence type="ECO:0000256" key="2">
    <source>
        <dbReference type="ARBA" id="ARBA00004496"/>
    </source>
</evidence>
<organism evidence="12 13">
    <name type="scientific">Papilio machaon</name>
    <name type="common">Old World swallowtail butterfly</name>
    <dbReference type="NCBI Taxonomy" id="76193"/>
    <lineage>
        <taxon>Eukaryota</taxon>
        <taxon>Metazoa</taxon>
        <taxon>Ecdysozoa</taxon>
        <taxon>Arthropoda</taxon>
        <taxon>Hexapoda</taxon>
        <taxon>Insecta</taxon>
        <taxon>Pterygota</taxon>
        <taxon>Neoptera</taxon>
        <taxon>Endopterygota</taxon>
        <taxon>Lepidoptera</taxon>
        <taxon>Glossata</taxon>
        <taxon>Ditrysia</taxon>
        <taxon>Papilionoidea</taxon>
        <taxon>Papilionidae</taxon>
        <taxon>Papilioninae</taxon>
        <taxon>Papilio</taxon>
    </lineage>
</organism>
<dbReference type="FunCoup" id="A0A194RFF3">
    <property type="interactions" value="1449"/>
</dbReference>
<dbReference type="SUPFAM" id="SSF50405">
    <property type="entry name" value="Actin-crosslinking proteins"/>
    <property type="match status" value="1"/>
</dbReference>
<evidence type="ECO:0000256" key="4">
    <source>
        <dbReference type="ARBA" id="ARBA00010878"/>
    </source>
</evidence>
<protein>
    <recommendedName>
        <fullName evidence="10">Protein FRG1 homolog</fullName>
    </recommendedName>
</protein>
<evidence type="ECO:0000256" key="1">
    <source>
        <dbReference type="ARBA" id="ARBA00004408"/>
    </source>
</evidence>
<dbReference type="GO" id="GO:0055120">
    <property type="term" value="C:striated muscle dense body"/>
    <property type="evidence" value="ECO:0007669"/>
    <property type="project" value="TreeGrafter"/>
</dbReference>
<sequence length="296" mass="31415">MTDEYAAVKRGKLVLKGDKPKAKKRKHKRGDKGDEAKVDEDCVKHGGWWRVTAAEEITGSVAIEFGRNTYVSALDNGLFTIGAPHDEGDGPSPEEIFTAFPAGDNKFALKSGYGKYLGVTKDGMVVGRSDAVGPMEQWEPVFQDGRTAILSALNKFVSVDAAEDAVVAQLSGADERAHCAVRTARPRAAAPRPADADDTDVGDLTTLELNYVLPPDSEGASFAGRTAILSALNKFVSVDAAEDAVVAQLSGADERAHCAVRTARPRAAAPRPADAADDTDVGDLTTLELNYVLVPY</sequence>
<dbReference type="STRING" id="76193.A0A194RFF3"/>
<dbReference type="PANTHER" id="PTHR12928">
    <property type="entry name" value="FRG1 PROTEIN"/>
    <property type="match status" value="1"/>
</dbReference>
<comment type="similarity">
    <text evidence="4">Belongs to the FRG1 family.</text>
</comment>
<dbReference type="GO" id="GO:0015030">
    <property type="term" value="C:Cajal body"/>
    <property type="evidence" value="ECO:0007669"/>
    <property type="project" value="UniProtKB-SubCell"/>
</dbReference>
<gene>
    <name evidence="12" type="ORF">RR48_05985</name>
</gene>
<feature type="region of interest" description="Disordered" evidence="11">
    <location>
        <begin position="14"/>
        <end position="37"/>
    </location>
</feature>
<dbReference type="GO" id="GO:0051015">
    <property type="term" value="F:actin filament binding"/>
    <property type="evidence" value="ECO:0007669"/>
    <property type="project" value="TreeGrafter"/>
</dbReference>
<dbReference type="InParanoid" id="A0A194RFF3"/>
<evidence type="ECO:0000256" key="8">
    <source>
        <dbReference type="ARBA" id="ARBA00022552"/>
    </source>
</evidence>
<name>A0A194RFF3_PAPMA</name>
<dbReference type="GO" id="GO:0071013">
    <property type="term" value="C:catalytic step 2 spliceosome"/>
    <property type="evidence" value="ECO:0007669"/>
    <property type="project" value="TreeGrafter"/>
</dbReference>
<evidence type="ECO:0000256" key="6">
    <source>
        <dbReference type="ARBA" id="ARBA00022517"/>
    </source>
</evidence>
<keyword evidence="13" id="KW-1185">Reference proteome</keyword>
<accession>A0A194RFF3</accession>
<keyword evidence="9" id="KW-0539">Nucleus</keyword>
<dbReference type="Proteomes" id="UP000053240">
    <property type="component" value="Unassembled WGS sequence"/>
</dbReference>
<dbReference type="CDD" id="cd23338">
    <property type="entry name" value="beta-trefoil_FSCN_FRG1"/>
    <property type="match status" value="1"/>
</dbReference>
<evidence type="ECO:0000313" key="13">
    <source>
        <dbReference type="Proteomes" id="UP000053240"/>
    </source>
</evidence>
<feature type="compositionally biased region" description="Basic residues" evidence="11">
    <location>
        <begin position="21"/>
        <end position="30"/>
    </location>
</feature>
<dbReference type="FunFam" id="2.80.10.50:FF:000061">
    <property type="entry name" value="Protein FRG1"/>
    <property type="match status" value="1"/>
</dbReference>
<dbReference type="Gene3D" id="2.80.10.50">
    <property type="match status" value="1"/>
</dbReference>
<dbReference type="EMBL" id="KQ460313">
    <property type="protein sequence ID" value="KPJ16030.1"/>
    <property type="molecule type" value="Genomic_DNA"/>
</dbReference>
<keyword evidence="6" id="KW-0690">Ribosome biogenesis</keyword>
<evidence type="ECO:0000256" key="10">
    <source>
        <dbReference type="ARBA" id="ARBA00072064"/>
    </source>
</evidence>
<dbReference type="InterPro" id="IPR008999">
    <property type="entry name" value="Actin-crosslinking"/>
</dbReference>
<dbReference type="GO" id="GO:0006364">
    <property type="term" value="P:rRNA processing"/>
    <property type="evidence" value="ECO:0007669"/>
    <property type="project" value="UniProtKB-KW"/>
</dbReference>
<dbReference type="PANTHER" id="PTHR12928:SF0">
    <property type="entry name" value="FSHD REGION GENE 1"/>
    <property type="match status" value="1"/>
</dbReference>
<evidence type="ECO:0000256" key="5">
    <source>
        <dbReference type="ARBA" id="ARBA00022490"/>
    </source>
</evidence>
<keyword evidence="8" id="KW-0698">rRNA processing</keyword>
<dbReference type="GO" id="GO:0005730">
    <property type="term" value="C:nucleolus"/>
    <property type="evidence" value="ECO:0007669"/>
    <property type="project" value="UniProtKB-SubCell"/>
</dbReference>